<comment type="caution">
    <text evidence="3">The sequence shown here is derived from an EMBL/GenBank/DDBJ whole genome shotgun (WGS) entry which is preliminary data.</text>
</comment>
<dbReference type="CDD" id="cd03416">
    <property type="entry name" value="CbiX_SirB_N"/>
    <property type="match status" value="1"/>
</dbReference>
<sequence length="241" mass="24983">MRDPLMRAVPHRRAESAAPAVLVAHGSRDPRSAAVVHNIAIAAGMLPGFLGFNDPTPLAVAESLARAGHSRLTLVPLLLTDAYHSRVDIPEAARSIRDELGVDVSLAPPVGDTGLAHSLTRSLPSVDAVVVSAAGTSVESGRAHVADVARVVGNLLEVPALEAFATGPGNRPGEAVRRLRAGGARRVAALHYFIAPGMLCDRAVEDALEAGADFAGPPLGPSTELLRLLEDRKNAEVGVLV</sequence>
<dbReference type="InterPro" id="IPR050963">
    <property type="entry name" value="Sirohydro_Cobaltochel/CbiX"/>
</dbReference>
<dbReference type="InterPro" id="IPR002762">
    <property type="entry name" value="CbiX-like"/>
</dbReference>
<dbReference type="EMBL" id="JBHSDK010000015">
    <property type="protein sequence ID" value="MFC4335825.1"/>
    <property type="molecule type" value="Genomic_DNA"/>
</dbReference>
<dbReference type="RefSeq" id="WP_380621065.1">
    <property type="nucleotide sequence ID" value="NZ_JBHSDK010000015.1"/>
</dbReference>
<dbReference type="SUPFAM" id="SSF53800">
    <property type="entry name" value="Chelatase"/>
    <property type="match status" value="1"/>
</dbReference>
<evidence type="ECO:0000313" key="4">
    <source>
        <dbReference type="Proteomes" id="UP001595823"/>
    </source>
</evidence>
<protein>
    <submittedName>
        <fullName evidence="3">Sirohydrochlorin chelatase</fullName>
    </submittedName>
</protein>
<gene>
    <name evidence="3" type="ORF">ACFPET_11490</name>
</gene>
<evidence type="ECO:0000256" key="2">
    <source>
        <dbReference type="ARBA" id="ARBA00023239"/>
    </source>
</evidence>
<evidence type="ECO:0000313" key="3">
    <source>
        <dbReference type="EMBL" id="MFC4335825.1"/>
    </source>
</evidence>
<organism evidence="3 4">
    <name type="scientific">Salininema proteolyticum</name>
    <dbReference type="NCBI Taxonomy" id="1607685"/>
    <lineage>
        <taxon>Bacteria</taxon>
        <taxon>Bacillati</taxon>
        <taxon>Actinomycetota</taxon>
        <taxon>Actinomycetes</taxon>
        <taxon>Glycomycetales</taxon>
        <taxon>Glycomycetaceae</taxon>
        <taxon>Salininema</taxon>
    </lineage>
</organism>
<dbReference type="Proteomes" id="UP001595823">
    <property type="component" value="Unassembled WGS sequence"/>
</dbReference>
<proteinExistence type="predicted"/>
<keyword evidence="4" id="KW-1185">Reference proteome</keyword>
<reference evidence="4" key="1">
    <citation type="journal article" date="2019" name="Int. J. Syst. Evol. Microbiol.">
        <title>The Global Catalogue of Microorganisms (GCM) 10K type strain sequencing project: providing services to taxonomists for standard genome sequencing and annotation.</title>
        <authorList>
            <consortium name="The Broad Institute Genomics Platform"/>
            <consortium name="The Broad Institute Genome Sequencing Center for Infectious Disease"/>
            <person name="Wu L."/>
            <person name="Ma J."/>
        </authorList>
    </citation>
    <scope>NUCLEOTIDE SEQUENCE [LARGE SCALE GENOMIC DNA]</scope>
    <source>
        <strain evidence="4">IBRC-M 10908</strain>
    </source>
</reference>
<evidence type="ECO:0000256" key="1">
    <source>
        <dbReference type="ARBA" id="ARBA00022723"/>
    </source>
</evidence>
<dbReference type="Gene3D" id="3.40.50.1400">
    <property type="match status" value="2"/>
</dbReference>
<keyword evidence="1" id="KW-0479">Metal-binding</keyword>
<accession>A0ABV8TZI7</accession>
<dbReference type="PANTHER" id="PTHR33542:SF5">
    <property type="entry name" value="FERROCHELATASE CHE1"/>
    <property type="match status" value="1"/>
</dbReference>
<dbReference type="Pfam" id="PF01903">
    <property type="entry name" value="CbiX"/>
    <property type="match status" value="2"/>
</dbReference>
<keyword evidence="2" id="KW-0456">Lyase</keyword>
<name>A0ABV8TZI7_9ACTN</name>
<dbReference type="PANTHER" id="PTHR33542">
    <property type="entry name" value="SIROHYDROCHLORIN FERROCHELATASE, CHLOROPLASTIC"/>
    <property type="match status" value="1"/>
</dbReference>